<evidence type="ECO:0000256" key="1">
    <source>
        <dbReference type="SAM" id="Phobius"/>
    </source>
</evidence>
<keyword evidence="1" id="KW-0472">Membrane</keyword>
<feature type="transmembrane region" description="Helical" evidence="1">
    <location>
        <begin position="39"/>
        <end position="60"/>
    </location>
</feature>
<reference evidence="2 3" key="1">
    <citation type="submission" date="2018-02" db="EMBL/GenBank/DDBJ databases">
        <authorList>
            <person name="Machado R.A."/>
        </authorList>
    </citation>
    <scope>NUCLEOTIDE SEQUENCE [LARGE SCALE GENOMIC DNA]</scope>
    <source>
        <strain evidence="2 3">T327</strain>
    </source>
</reference>
<keyword evidence="1" id="KW-1133">Transmembrane helix</keyword>
<protein>
    <submittedName>
        <fullName evidence="2">Uncharacterized protein</fullName>
    </submittedName>
</protein>
<comment type="caution">
    <text evidence="2">The sequence shown here is derived from an EMBL/GenBank/DDBJ whole genome shotgun (WGS) entry which is preliminary data.</text>
</comment>
<organism evidence="2 3">
    <name type="scientific">Photorhabdus tasmaniensis</name>
    <dbReference type="NCBI Taxonomy" id="1004159"/>
    <lineage>
        <taxon>Bacteria</taxon>
        <taxon>Pseudomonadati</taxon>
        <taxon>Pseudomonadota</taxon>
        <taxon>Gammaproteobacteria</taxon>
        <taxon>Enterobacterales</taxon>
        <taxon>Morganellaceae</taxon>
        <taxon>Photorhabdus</taxon>
    </lineage>
</organism>
<gene>
    <name evidence="2" type="ORF">C5471_11370</name>
</gene>
<keyword evidence="3" id="KW-1185">Reference proteome</keyword>
<dbReference type="EMBL" id="PUJU01000020">
    <property type="protein sequence ID" value="NHB88275.1"/>
    <property type="molecule type" value="Genomic_DNA"/>
</dbReference>
<accession>A0ABX0GIR4</accession>
<dbReference type="Proteomes" id="UP000697802">
    <property type="component" value="Unassembled WGS sequence"/>
</dbReference>
<name>A0ABX0GIR4_9GAMM</name>
<sequence>MGLIIGVTITSMAISSYYFPKTGFFNLIKVIIQVLCEYFSMAVILAKMLGSAGGLCDMLARLVKSM</sequence>
<evidence type="ECO:0000313" key="2">
    <source>
        <dbReference type="EMBL" id="NHB88275.1"/>
    </source>
</evidence>
<proteinExistence type="predicted"/>
<keyword evidence="1" id="KW-0812">Transmembrane</keyword>
<evidence type="ECO:0000313" key="3">
    <source>
        <dbReference type="Proteomes" id="UP000697802"/>
    </source>
</evidence>